<dbReference type="RefSeq" id="WP_092066636.1">
    <property type="nucleotide sequence ID" value="NZ_FNIN01000018.1"/>
</dbReference>
<dbReference type="CDD" id="cd11386">
    <property type="entry name" value="MCP_signal"/>
    <property type="match status" value="1"/>
</dbReference>
<evidence type="ECO:0000256" key="1">
    <source>
        <dbReference type="ARBA" id="ARBA00004370"/>
    </source>
</evidence>
<dbReference type="AlphaFoldDB" id="A0A1H0GGD9"/>
<dbReference type="SMART" id="SM00283">
    <property type="entry name" value="MA"/>
    <property type="match status" value="1"/>
</dbReference>
<evidence type="ECO:0000256" key="5">
    <source>
        <dbReference type="SAM" id="Coils"/>
    </source>
</evidence>
<accession>A0A1H0GGD9</accession>
<dbReference type="EMBL" id="FNIN01000018">
    <property type="protein sequence ID" value="SDO05913.1"/>
    <property type="molecule type" value="Genomic_DNA"/>
</dbReference>
<organism evidence="9 10">
    <name type="scientific">Desulfonauticus submarinus</name>
    <dbReference type="NCBI Taxonomy" id="206665"/>
    <lineage>
        <taxon>Bacteria</taxon>
        <taxon>Pseudomonadati</taxon>
        <taxon>Thermodesulfobacteriota</taxon>
        <taxon>Desulfovibrionia</taxon>
        <taxon>Desulfovibrionales</taxon>
        <taxon>Desulfonauticaceae</taxon>
        <taxon>Desulfonauticus</taxon>
    </lineage>
</organism>
<dbReference type="PANTHER" id="PTHR32089">
    <property type="entry name" value="METHYL-ACCEPTING CHEMOTAXIS PROTEIN MCPB"/>
    <property type="match status" value="1"/>
</dbReference>
<dbReference type="FunFam" id="1.10.287.950:FF:000001">
    <property type="entry name" value="Methyl-accepting chemotaxis sensory transducer"/>
    <property type="match status" value="1"/>
</dbReference>
<dbReference type="GO" id="GO:0007165">
    <property type="term" value="P:signal transduction"/>
    <property type="evidence" value="ECO:0007669"/>
    <property type="project" value="UniProtKB-KW"/>
</dbReference>
<keyword evidence="6" id="KW-0472">Membrane</keyword>
<evidence type="ECO:0000313" key="9">
    <source>
        <dbReference type="EMBL" id="SDO05913.1"/>
    </source>
</evidence>
<evidence type="ECO:0000256" key="3">
    <source>
        <dbReference type="ARBA" id="ARBA00029447"/>
    </source>
</evidence>
<dbReference type="InterPro" id="IPR029150">
    <property type="entry name" value="dCache_3"/>
</dbReference>
<evidence type="ECO:0000256" key="4">
    <source>
        <dbReference type="PROSITE-ProRule" id="PRU00284"/>
    </source>
</evidence>
<keyword evidence="10" id="KW-1185">Reference proteome</keyword>
<dbReference type="InterPro" id="IPR003660">
    <property type="entry name" value="HAMP_dom"/>
</dbReference>
<evidence type="ECO:0000313" key="10">
    <source>
        <dbReference type="Proteomes" id="UP000199602"/>
    </source>
</evidence>
<protein>
    <submittedName>
        <fullName evidence="9">HAMP domain-containing protein</fullName>
    </submittedName>
</protein>
<reference evidence="9 10" key="1">
    <citation type="submission" date="2016-10" db="EMBL/GenBank/DDBJ databases">
        <authorList>
            <person name="de Groot N.N."/>
        </authorList>
    </citation>
    <scope>NUCLEOTIDE SEQUENCE [LARGE SCALE GENOMIC DNA]</scope>
    <source>
        <strain evidence="9 10">DSM 15269</strain>
    </source>
</reference>
<dbReference type="Pfam" id="PF00672">
    <property type="entry name" value="HAMP"/>
    <property type="match status" value="1"/>
</dbReference>
<dbReference type="SUPFAM" id="SSF103190">
    <property type="entry name" value="Sensory domain-like"/>
    <property type="match status" value="1"/>
</dbReference>
<dbReference type="OrthoDB" id="9816383at2"/>
<keyword evidence="2 4" id="KW-0807">Transducer</keyword>
<sequence>MKLKLKSKIFLPLTIVCVVLLGAIYFFFSLKLGKLTNYFIWQVGQAKSREISSYFDLATQEAMKLSSLFVALPQVKEAYKMALSGNIDVEDDPTVEEARKQLRNALMTFLEGYHQVLGQKLRIHFHLPNGRSFVRLWREKNAKRRGVWVDISDDISSFRKTVLTVARTGNKVLGIEIGRGGFSLRGVLPIKEGDRLLGSVEVLVDFNSILKAASKSKEEYLAVYMDSSYLPIATKLQDKTKFPILGDKFVQVYAPNEKLNMLFDIQLLEKGLDGLVVKEKNNFGVVAFPIRDFSNKVVGVLAYAFDDSRQVALVNNLKHILLGGVSLILVIFLLIGVGVVRRFVLVPIDILRDFAVKVAKGDLKASLRFKSDDELGELATALQEMVVNLKNKIKEAQEKSLLAEEATKKAKKALAEAEEAHKKAAEATLAGKLEAAKRVEEVSKVLEKHSTNLLEKINKTSSGASFQRQRIQETATAMGEMNATVLEVARNASESAKISEETKEKANAGYDLVSRANEIMGEVKEKSDTMKNAMDKLGAQAQDIGKIITVIEDIADQTNLLALNAAIEAARAGDAGRGFAVVADEVRKLAEKTMQATKEVGEAIEEIQIGTKNNIQHVDQVVQIIAKTEELITHSGQALEEIVQYAERAADSVTAIATASEEQSAASEEINAQIEEINKIAEQTEQIMQEAEKSVTRLAEQVENLKHIIEELKS</sequence>
<proteinExistence type="inferred from homology"/>
<dbReference type="Gene3D" id="1.10.287.950">
    <property type="entry name" value="Methyl-accepting chemotaxis protein"/>
    <property type="match status" value="1"/>
</dbReference>
<dbReference type="PROSITE" id="PS50885">
    <property type="entry name" value="HAMP"/>
    <property type="match status" value="1"/>
</dbReference>
<feature type="domain" description="Methyl-accepting transducer" evidence="7">
    <location>
        <begin position="442"/>
        <end position="678"/>
    </location>
</feature>
<evidence type="ECO:0000259" key="7">
    <source>
        <dbReference type="PROSITE" id="PS50111"/>
    </source>
</evidence>
<dbReference type="GO" id="GO:0006935">
    <property type="term" value="P:chemotaxis"/>
    <property type="evidence" value="ECO:0007669"/>
    <property type="project" value="UniProtKB-ARBA"/>
</dbReference>
<keyword evidence="5" id="KW-0175">Coiled coil</keyword>
<keyword evidence="6" id="KW-1133">Transmembrane helix</keyword>
<dbReference type="Proteomes" id="UP000199602">
    <property type="component" value="Unassembled WGS sequence"/>
</dbReference>
<evidence type="ECO:0000256" key="2">
    <source>
        <dbReference type="ARBA" id="ARBA00023224"/>
    </source>
</evidence>
<dbReference type="InterPro" id="IPR004089">
    <property type="entry name" value="MCPsignal_dom"/>
</dbReference>
<evidence type="ECO:0000256" key="6">
    <source>
        <dbReference type="SAM" id="Phobius"/>
    </source>
</evidence>
<dbReference type="InterPro" id="IPR029151">
    <property type="entry name" value="Sensor-like_sf"/>
</dbReference>
<comment type="similarity">
    <text evidence="3">Belongs to the methyl-accepting chemotaxis (MCP) protein family.</text>
</comment>
<name>A0A1H0GGD9_9BACT</name>
<dbReference type="Gene3D" id="6.10.340.10">
    <property type="match status" value="1"/>
</dbReference>
<dbReference type="Pfam" id="PF00015">
    <property type="entry name" value="MCPsignal"/>
    <property type="match status" value="1"/>
</dbReference>
<dbReference type="STRING" id="206665.SAMN04488516_11817"/>
<dbReference type="Pfam" id="PF14827">
    <property type="entry name" value="dCache_3"/>
    <property type="match status" value="1"/>
</dbReference>
<keyword evidence="6" id="KW-0812">Transmembrane</keyword>
<feature type="transmembrane region" description="Helical" evidence="6">
    <location>
        <begin position="9"/>
        <end position="28"/>
    </location>
</feature>
<gene>
    <name evidence="9" type="ORF">SAMN04488516_11817</name>
</gene>
<feature type="domain" description="HAMP" evidence="8">
    <location>
        <begin position="342"/>
        <end position="394"/>
    </location>
</feature>
<dbReference type="PANTHER" id="PTHR32089:SF112">
    <property type="entry name" value="LYSOZYME-LIKE PROTEIN-RELATED"/>
    <property type="match status" value="1"/>
</dbReference>
<dbReference type="SMART" id="SM00304">
    <property type="entry name" value="HAMP"/>
    <property type="match status" value="1"/>
</dbReference>
<comment type="subcellular location">
    <subcellularLocation>
        <location evidence="1">Membrane</location>
    </subcellularLocation>
</comment>
<feature type="transmembrane region" description="Helical" evidence="6">
    <location>
        <begin position="320"/>
        <end position="340"/>
    </location>
</feature>
<evidence type="ECO:0000259" key="8">
    <source>
        <dbReference type="PROSITE" id="PS50885"/>
    </source>
</evidence>
<feature type="coiled-coil region" evidence="5">
    <location>
        <begin position="667"/>
        <end position="708"/>
    </location>
</feature>
<dbReference type="PROSITE" id="PS50111">
    <property type="entry name" value="CHEMOTAXIS_TRANSDUC_2"/>
    <property type="match status" value="1"/>
</dbReference>
<dbReference type="CDD" id="cd06225">
    <property type="entry name" value="HAMP"/>
    <property type="match status" value="1"/>
</dbReference>
<feature type="coiled-coil region" evidence="5">
    <location>
        <begin position="379"/>
        <end position="430"/>
    </location>
</feature>
<dbReference type="GO" id="GO:0016020">
    <property type="term" value="C:membrane"/>
    <property type="evidence" value="ECO:0007669"/>
    <property type="project" value="UniProtKB-SubCell"/>
</dbReference>
<dbReference type="SUPFAM" id="SSF58104">
    <property type="entry name" value="Methyl-accepting chemotaxis protein (MCP) signaling domain"/>
    <property type="match status" value="1"/>
</dbReference>